<dbReference type="AlphaFoldDB" id="M0B964"/>
<dbReference type="Proteomes" id="UP000011693">
    <property type="component" value="Unassembled WGS sequence"/>
</dbReference>
<dbReference type="EMBL" id="AOIN01000008">
    <property type="protein sequence ID" value="ELZ06199.1"/>
    <property type="molecule type" value="Genomic_DNA"/>
</dbReference>
<proteinExistence type="predicted"/>
<feature type="region of interest" description="Disordered" evidence="1">
    <location>
        <begin position="182"/>
        <end position="212"/>
    </location>
</feature>
<protein>
    <submittedName>
        <fullName evidence="2">Uncharacterized protein</fullName>
    </submittedName>
</protein>
<comment type="caution">
    <text evidence="2">The sequence shown here is derived from an EMBL/GenBank/DDBJ whole genome shotgun (WGS) entry which is preliminary data.</text>
</comment>
<reference evidence="2 3" key="1">
    <citation type="journal article" date="2014" name="PLoS Genet.">
        <title>Phylogenetically driven sequencing of extremely halophilic archaea reveals strategies for static and dynamic osmo-response.</title>
        <authorList>
            <person name="Becker E.A."/>
            <person name="Seitzer P.M."/>
            <person name="Tritt A."/>
            <person name="Larsen D."/>
            <person name="Krusor M."/>
            <person name="Yao A.I."/>
            <person name="Wu D."/>
            <person name="Madern D."/>
            <person name="Eisen J.A."/>
            <person name="Darling A.E."/>
            <person name="Facciotti M.T."/>
        </authorList>
    </citation>
    <scope>NUCLEOTIDE SEQUENCE [LARGE SCALE GENOMIC DNA]</scope>
    <source>
        <strain evidence="2 3">JCM 10990</strain>
    </source>
</reference>
<accession>M0B964</accession>
<name>M0B964_9EURY</name>
<evidence type="ECO:0000313" key="2">
    <source>
        <dbReference type="EMBL" id="ELZ06199.1"/>
    </source>
</evidence>
<evidence type="ECO:0000256" key="1">
    <source>
        <dbReference type="SAM" id="MobiDB-lite"/>
    </source>
</evidence>
<keyword evidence="3" id="KW-1185">Reference proteome</keyword>
<sequence>MKSLAVSKLRQEFDGEFARCAPEVHLDVSHTASGAEFRRADAFVEFNHVHPVYESGLIVEVQFRNKGKDIPIVTRDYLECEYSVYWALPRDFAETEFKFDRLETAFKSDTAFAHSVSRFNKGDLEDVAETDLLWQDPIPDCDHVWKEFDELEYCARCRINRTYSHERTRYLYDNMGFLSPLERPDVPKVPDPDPPEHTNTQSSTTVETTGAQHGYGGWDPHGIPDCDYGEHDWGEHWADQHEASCRKCGVSVDMDRLPGSVTQKLNNQSTTTTAEIPPCDSILHDTIEHNWVKYNEYGTVQCNRCYTTVTRERLPDSAEIEDKSSQRKQQGNQTPIDPCDEGGNHSWADTGRTKDVVQCIKCYETVDQDHLPDSVEVEESWWW</sequence>
<feature type="compositionally biased region" description="Basic and acidic residues" evidence="1">
    <location>
        <begin position="182"/>
        <end position="196"/>
    </location>
</feature>
<dbReference type="OrthoDB" id="198036at2157"/>
<evidence type="ECO:0000313" key="3">
    <source>
        <dbReference type="Proteomes" id="UP000011693"/>
    </source>
</evidence>
<gene>
    <name evidence="2" type="ORF">C482_00215</name>
</gene>
<feature type="compositionally biased region" description="Basic and acidic residues" evidence="1">
    <location>
        <begin position="316"/>
        <end position="325"/>
    </location>
</feature>
<dbReference type="PATRIC" id="fig|1227492.4.peg.28"/>
<feature type="region of interest" description="Disordered" evidence="1">
    <location>
        <begin position="316"/>
        <end position="347"/>
    </location>
</feature>
<feature type="compositionally biased region" description="Low complexity" evidence="1">
    <location>
        <begin position="198"/>
        <end position="209"/>
    </location>
</feature>
<organism evidence="2 3">
    <name type="scientific">Natrialba chahannaoensis JCM 10990</name>
    <dbReference type="NCBI Taxonomy" id="1227492"/>
    <lineage>
        <taxon>Archaea</taxon>
        <taxon>Methanobacteriati</taxon>
        <taxon>Methanobacteriota</taxon>
        <taxon>Stenosarchaea group</taxon>
        <taxon>Halobacteria</taxon>
        <taxon>Halobacteriales</taxon>
        <taxon>Natrialbaceae</taxon>
        <taxon>Natrialba</taxon>
    </lineage>
</organism>